<dbReference type="EMBL" id="SLWA01000002">
    <property type="protein sequence ID" value="TCN59555.1"/>
    <property type="molecule type" value="Genomic_DNA"/>
</dbReference>
<dbReference type="Proteomes" id="UP000295270">
    <property type="component" value="Unassembled WGS sequence"/>
</dbReference>
<sequence>MKFRYVFFKRIFFKCLLIWSLIFALNGSAQTNGVFINAGDTLENITVLNNYQKPLVSISSPCDLLTMRNYSLIMVWSLNNQKILNLIPKRMWFMQNVFSKIKGNQFWLRTIAKGKRFI</sequence>
<reference evidence="2 3" key="1">
    <citation type="journal article" date="2015" name="Stand. Genomic Sci.">
        <title>Genomic Encyclopedia of Bacterial and Archaeal Type Strains, Phase III: the genomes of soil and plant-associated and newly described type strains.</title>
        <authorList>
            <person name="Whitman W.B."/>
            <person name="Woyke T."/>
            <person name="Klenk H.P."/>
            <person name="Zhou Y."/>
            <person name="Lilburn T.G."/>
            <person name="Beck B.J."/>
            <person name="De Vos P."/>
            <person name="Vandamme P."/>
            <person name="Eisen J.A."/>
            <person name="Garrity G."/>
            <person name="Hugenholtz P."/>
            <person name="Kyrpides N.C."/>
        </authorList>
    </citation>
    <scope>NUCLEOTIDE SEQUENCE [LARGE SCALE GENOMIC DNA]</scope>
    <source>
        <strain evidence="2 3">P5626</strain>
    </source>
</reference>
<accession>A0ABY2B386</accession>
<feature type="signal peptide" evidence="1">
    <location>
        <begin position="1"/>
        <end position="29"/>
    </location>
</feature>
<organism evidence="2 3">
    <name type="scientific">Flavobacterium circumlabens</name>
    <dbReference type="NCBI Taxonomy" id="2133765"/>
    <lineage>
        <taxon>Bacteria</taxon>
        <taxon>Pseudomonadati</taxon>
        <taxon>Bacteroidota</taxon>
        <taxon>Flavobacteriia</taxon>
        <taxon>Flavobacteriales</taxon>
        <taxon>Flavobacteriaceae</taxon>
        <taxon>Flavobacterium</taxon>
    </lineage>
</organism>
<name>A0ABY2B386_9FLAO</name>
<proteinExistence type="predicted"/>
<evidence type="ECO:0000256" key="1">
    <source>
        <dbReference type="SAM" id="SignalP"/>
    </source>
</evidence>
<feature type="chain" id="PRO_5047311113" evidence="1">
    <location>
        <begin position="30"/>
        <end position="118"/>
    </location>
</feature>
<comment type="caution">
    <text evidence="2">The sequence shown here is derived from an EMBL/GenBank/DDBJ whole genome shotgun (WGS) entry which is preliminary data.</text>
</comment>
<keyword evidence="1" id="KW-0732">Signal</keyword>
<evidence type="ECO:0000313" key="3">
    <source>
        <dbReference type="Proteomes" id="UP000295270"/>
    </source>
</evidence>
<keyword evidence="3" id="KW-1185">Reference proteome</keyword>
<evidence type="ECO:0000313" key="2">
    <source>
        <dbReference type="EMBL" id="TCN59555.1"/>
    </source>
</evidence>
<protein>
    <submittedName>
        <fullName evidence="2">Uncharacterized protein</fullName>
    </submittedName>
</protein>
<gene>
    <name evidence="2" type="ORF">EV142_102173</name>
</gene>
<dbReference type="RefSeq" id="WP_132033430.1">
    <property type="nucleotide sequence ID" value="NZ_QWDN01000002.1"/>
</dbReference>